<dbReference type="SUPFAM" id="SSF52540">
    <property type="entry name" value="P-loop containing nucleoside triphosphate hydrolases"/>
    <property type="match status" value="1"/>
</dbReference>
<evidence type="ECO:0000256" key="4">
    <source>
        <dbReference type="ARBA" id="ARBA00022741"/>
    </source>
</evidence>
<dbReference type="Gene3D" id="3.40.50.300">
    <property type="entry name" value="P-loop containing nucleotide triphosphate hydrolases"/>
    <property type="match status" value="1"/>
</dbReference>
<dbReference type="GO" id="GO:0004715">
    <property type="term" value="F:non-membrane spanning protein tyrosine kinase activity"/>
    <property type="evidence" value="ECO:0007669"/>
    <property type="project" value="UniProtKB-EC"/>
</dbReference>
<evidence type="ECO:0000313" key="11">
    <source>
        <dbReference type="Proteomes" id="UP001056693"/>
    </source>
</evidence>
<evidence type="ECO:0000259" key="9">
    <source>
        <dbReference type="Pfam" id="PF13614"/>
    </source>
</evidence>
<keyword evidence="5" id="KW-0418">Kinase</keyword>
<dbReference type="Proteomes" id="UP001056693">
    <property type="component" value="Unassembled WGS sequence"/>
</dbReference>
<keyword evidence="3 10" id="KW-0808">Transferase</keyword>
<sequence length="239" mass="26260">MKKNKTKIDRSIDTDVLGFQVRESYKAARTNIAYSILKKGCKKVAFTSSTKSEGKTVTSINVASALAQQVDTKVLVVECDLRRPRVNTALKIEPTPGLTNYLNDECSLEDIIKDTKIDNLKAIAYGAIPPNPSELLASEAMADLIKTAEKEYDYIIFDTPPVGIVIDAVPILKAADGVVIVARNNSTTYPELAKTVETVERTDAKIIGVILNRVKPQETRKGKGYYSRYGGYYSSSTKD</sequence>
<proteinExistence type="inferred from homology"/>
<keyword evidence="11" id="KW-1185">Reference proteome</keyword>
<dbReference type="CDD" id="cd05387">
    <property type="entry name" value="BY-kinase"/>
    <property type="match status" value="1"/>
</dbReference>
<comment type="caution">
    <text evidence="10">The sequence shown here is derived from an EMBL/GenBank/DDBJ whole genome shotgun (WGS) entry which is preliminary data.</text>
</comment>
<feature type="domain" description="AAA" evidence="9">
    <location>
        <begin position="53"/>
        <end position="201"/>
    </location>
</feature>
<evidence type="ECO:0000256" key="6">
    <source>
        <dbReference type="ARBA" id="ARBA00022840"/>
    </source>
</evidence>
<evidence type="ECO:0000313" key="10">
    <source>
        <dbReference type="EMBL" id="MCL3788145.1"/>
    </source>
</evidence>
<dbReference type="RefSeq" id="WP_195410656.1">
    <property type="nucleotide sequence ID" value="NZ_SNUZ01000012.1"/>
</dbReference>
<protein>
    <recommendedName>
        <fullName evidence="2">non-specific protein-tyrosine kinase</fullName>
        <ecNumber evidence="2">2.7.10.2</ecNumber>
    </recommendedName>
</protein>
<organism evidence="10 11">
    <name type="scientific">Ruminococcus bromii</name>
    <dbReference type="NCBI Taxonomy" id="40518"/>
    <lineage>
        <taxon>Bacteria</taxon>
        <taxon>Bacillati</taxon>
        <taxon>Bacillota</taxon>
        <taxon>Clostridia</taxon>
        <taxon>Eubacteriales</taxon>
        <taxon>Oscillospiraceae</taxon>
        <taxon>Ruminococcus</taxon>
    </lineage>
</organism>
<dbReference type="PANTHER" id="PTHR32309:SF13">
    <property type="entry name" value="FERRIC ENTEROBACTIN TRANSPORT PROTEIN FEPE"/>
    <property type="match status" value="1"/>
</dbReference>
<comment type="similarity">
    <text evidence="1">Belongs to the CpsD/CapB family.</text>
</comment>
<evidence type="ECO:0000256" key="8">
    <source>
        <dbReference type="ARBA" id="ARBA00051245"/>
    </source>
</evidence>
<keyword evidence="7" id="KW-0829">Tyrosine-protein kinase</keyword>
<gene>
    <name evidence="10" type="ORF">E2N93_09050</name>
</gene>
<dbReference type="NCBIfam" id="TIGR01007">
    <property type="entry name" value="eps_fam"/>
    <property type="match status" value="1"/>
</dbReference>
<dbReference type="InterPro" id="IPR025669">
    <property type="entry name" value="AAA_dom"/>
</dbReference>
<evidence type="ECO:0000256" key="7">
    <source>
        <dbReference type="ARBA" id="ARBA00023137"/>
    </source>
</evidence>
<evidence type="ECO:0000256" key="5">
    <source>
        <dbReference type="ARBA" id="ARBA00022777"/>
    </source>
</evidence>
<evidence type="ECO:0000256" key="3">
    <source>
        <dbReference type="ARBA" id="ARBA00022679"/>
    </source>
</evidence>
<dbReference type="Pfam" id="PF13614">
    <property type="entry name" value="AAA_31"/>
    <property type="match status" value="1"/>
</dbReference>
<keyword evidence="4" id="KW-0547">Nucleotide-binding</keyword>
<dbReference type="InterPro" id="IPR027417">
    <property type="entry name" value="P-loop_NTPase"/>
</dbReference>
<keyword evidence="6" id="KW-0067">ATP-binding</keyword>
<dbReference type="PANTHER" id="PTHR32309">
    <property type="entry name" value="TYROSINE-PROTEIN KINASE"/>
    <property type="match status" value="1"/>
</dbReference>
<dbReference type="InterPro" id="IPR050445">
    <property type="entry name" value="Bact_polysacc_biosynth/exp"/>
</dbReference>
<accession>A0ABT0NIR5</accession>
<dbReference type="InterPro" id="IPR005702">
    <property type="entry name" value="Wzc-like_C"/>
</dbReference>
<reference evidence="10 11" key="1">
    <citation type="submission" date="2019-03" db="EMBL/GenBank/DDBJ databases">
        <authorList>
            <person name="Molinero N."/>
            <person name="Sanchez B."/>
            <person name="Walker A."/>
            <person name="Duncan S."/>
            <person name="Delgado S."/>
            <person name="Margolles A."/>
        </authorList>
    </citation>
    <scope>NUCLEOTIDE SEQUENCE [LARGE SCALE GENOMIC DNA]</scope>
    <source>
        <strain evidence="10 11">IPLA60002</strain>
    </source>
</reference>
<dbReference type="EC" id="2.7.10.2" evidence="2"/>
<dbReference type="EMBL" id="SNUZ01000012">
    <property type="protein sequence ID" value="MCL3788145.1"/>
    <property type="molecule type" value="Genomic_DNA"/>
</dbReference>
<evidence type="ECO:0000256" key="2">
    <source>
        <dbReference type="ARBA" id="ARBA00011903"/>
    </source>
</evidence>
<evidence type="ECO:0000256" key="1">
    <source>
        <dbReference type="ARBA" id="ARBA00007316"/>
    </source>
</evidence>
<comment type="catalytic activity">
    <reaction evidence="8">
        <text>L-tyrosyl-[protein] + ATP = O-phospho-L-tyrosyl-[protein] + ADP + H(+)</text>
        <dbReference type="Rhea" id="RHEA:10596"/>
        <dbReference type="Rhea" id="RHEA-COMP:10136"/>
        <dbReference type="Rhea" id="RHEA-COMP:20101"/>
        <dbReference type="ChEBI" id="CHEBI:15378"/>
        <dbReference type="ChEBI" id="CHEBI:30616"/>
        <dbReference type="ChEBI" id="CHEBI:46858"/>
        <dbReference type="ChEBI" id="CHEBI:61978"/>
        <dbReference type="ChEBI" id="CHEBI:456216"/>
        <dbReference type="EC" id="2.7.10.2"/>
    </reaction>
</comment>
<name>A0ABT0NIR5_9FIRM</name>